<dbReference type="EMBL" id="CP071462">
    <property type="protein sequence ID" value="QSW98411.1"/>
    <property type="molecule type" value="Genomic_DNA"/>
</dbReference>
<accession>A0A8A2VAA4</accession>
<gene>
    <name evidence="2" type="ORF">J0X25_13525</name>
</gene>
<dbReference type="AlphaFoldDB" id="A0A8A2VAA4"/>
<reference evidence="2 3" key="1">
    <citation type="submission" date="2021-03" db="EMBL/GenBank/DDBJ databases">
        <title>Haloterrigena longa sp. nov. and Haloterrigena limicola sp. nov., extremely halophilic archaea isolated from a salt lake.</title>
        <authorList>
            <person name="Henglin C."/>
        </authorList>
    </citation>
    <scope>NUCLEOTIDE SEQUENCE [LARGE SCALE GENOMIC DNA]</scope>
    <source>
        <strain evidence="2 3">KZCA68</strain>
    </source>
</reference>
<keyword evidence="3" id="KW-1185">Reference proteome</keyword>
<dbReference type="Proteomes" id="UP000663203">
    <property type="component" value="Chromosome"/>
</dbReference>
<dbReference type="InterPro" id="IPR055768">
    <property type="entry name" value="DUF7344"/>
</dbReference>
<protein>
    <recommendedName>
        <fullName evidence="1">DUF7344 domain-containing protein</fullName>
    </recommendedName>
</protein>
<evidence type="ECO:0000313" key="3">
    <source>
        <dbReference type="Proteomes" id="UP000663203"/>
    </source>
</evidence>
<dbReference type="KEGG" id="hakz:J0X25_13525"/>
<sequence length="116" mass="13074">MTGSFPSDDEGTSSERVDALFEALADEHRRQVLWYFQTTDTDVASVEALVDYALERENTPPSRERLVRLFHHSTLPKLAAMDFVGYDVHSQTVNYRGSPALERILTVATETDLVAE</sequence>
<evidence type="ECO:0000259" key="1">
    <source>
        <dbReference type="Pfam" id="PF24035"/>
    </source>
</evidence>
<proteinExistence type="predicted"/>
<dbReference type="RefSeq" id="WP_207288020.1">
    <property type="nucleotide sequence ID" value="NZ_CP071462.1"/>
</dbReference>
<organism evidence="2 3">
    <name type="scientific">Haloterrigena alkaliphila</name>
    <dbReference type="NCBI Taxonomy" id="2816475"/>
    <lineage>
        <taxon>Archaea</taxon>
        <taxon>Methanobacteriati</taxon>
        <taxon>Methanobacteriota</taxon>
        <taxon>Stenosarchaea group</taxon>
        <taxon>Halobacteria</taxon>
        <taxon>Halobacteriales</taxon>
        <taxon>Natrialbaceae</taxon>
        <taxon>Haloterrigena</taxon>
    </lineage>
</organism>
<name>A0A8A2VAA4_9EURY</name>
<dbReference type="GeneID" id="63188344"/>
<feature type="domain" description="DUF7344" evidence="1">
    <location>
        <begin position="21"/>
        <end position="93"/>
    </location>
</feature>
<evidence type="ECO:0000313" key="2">
    <source>
        <dbReference type="EMBL" id="QSW98411.1"/>
    </source>
</evidence>
<dbReference type="Pfam" id="PF24035">
    <property type="entry name" value="DUF7344"/>
    <property type="match status" value="1"/>
</dbReference>